<dbReference type="InterPro" id="IPR052519">
    <property type="entry name" value="Euk-type_GlcNAc_Kinase"/>
</dbReference>
<evidence type="ECO:0000259" key="1">
    <source>
        <dbReference type="Pfam" id="PF01869"/>
    </source>
</evidence>
<evidence type="ECO:0000313" key="2">
    <source>
        <dbReference type="EMBL" id="HDL60513.1"/>
    </source>
</evidence>
<reference evidence="2" key="1">
    <citation type="journal article" date="2020" name="mSystems">
        <title>Genome- and Community-Level Interaction Insights into Carbon Utilization and Element Cycling Functions of Hydrothermarchaeota in Hydrothermal Sediment.</title>
        <authorList>
            <person name="Zhou Z."/>
            <person name="Liu Y."/>
            <person name="Xu W."/>
            <person name="Pan J."/>
            <person name="Luo Z.H."/>
            <person name="Li M."/>
        </authorList>
    </citation>
    <scope>NUCLEOTIDE SEQUENCE [LARGE SCALE GENOMIC DNA]</scope>
    <source>
        <strain evidence="2">HyVt-28</strain>
    </source>
</reference>
<dbReference type="Pfam" id="PF01869">
    <property type="entry name" value="BcrAD_BadFG"/>
    <property type="match status" value="1"/>
</dbReference>
<dbReference type="PANTHER" id="PTHR43190:SF3">
    <property type="entry name" value="N-ACETYL-D-GLUCOSAMINE KINASE"/>
    <property type="match status" value="1"/>
</dbReference>
<dbReference type="AlphaFoldDB" id="A0A7V0LUS9"/>
<gene>
    <name evidence="2" type="ORF">ENH14_03550</name>
</gene>
<dbReference type="Gene3D" id="3.30.420.40">
    <property type="match status" value="2"/>
</dbReference>
<organism evidence="2">
    <name type="scientific">candidate division WOR-3 bacterium</name>
    <dbReference type="NCBI Taxonomy" id="2052148"/>
    <lineage>
        <taxon>Bacteria</taxon>
        <taxon>Bacteria division WOR-3</taxon>
    </lineage>
</organism>
<proteinExistence type="predicted"/>
<feature type="domain" description="ATPase BadF/BadG/BcrA/BcrD type" evidence="1">
    <location>
        <begin position="5"/>
        <end position="263"/>
    </location>
</feature>
<dbReference type="InterPro" id="IPR043129">
    <property type="entry name" value="ATPase_NBD"/>
</dbReference>
<sequence length="288" mass="32044">MKKFLGGDIGGSKADLVLLDEAGEIIKFVQAEGINFQIGRERFIENLKELLYRHNFPDFERGVVGVAGIYRKEEKSELESQFPRIKFLSDVEILLHGEFREEPGMVVIAGTGSIIAVKDSAGNIRRFGGYGYLLDDVGSGFLIGKRALIAAARSAEKLGPRTTLEEILLQFFEKDNFVDVAPVLYNAPSPQRIIASLTPVVFKEYGRDEVATQIIENSIQELVNMVFSIYKKYEGEVTRCLLSGGLFREKIYSGLFKSFLEEKRCPLKLVFAAKPAALYAAEIAKSGL</sequence>
<accession>A0A7V0LUS9</accession>
<dbReference type="InterPro" id="IPR002731">
    <property type="entry name" value="ATPase_BadF"/>
</dbReference>
<comment type="caution">
    <text evidence="2">The sequence shown here is derived from an EMBL/GenBank/DDBJ whole genome shotgun (WGS) entry which is preliminary data.</text>
</comment>
<dbReference type="CDD" id="cd24007">
    <property type="entry name" value="ASKHA_NBD_eukNAGK-like"/>
    <property type="match status" value="1"/>
</dbReference>
<dbReference type="Proteomes" id="UP000886381">
    <property type="component" value="Unassembled WGS sequence"/>
</dbReference>
<protein>
    <recommendedName>
        <fullName evidence="1">ATPase BadF/BadG/BcrA/BcrD type domain-containing protein</fullName>
    </recommendedName>
</protein>
<dbReference type="EMBL" id="DRDR01000153">
    <property type="protein sequence ID" value="HDL60513.1"/>
    <property type="molecule type" value="Genomic_DNA"/>
</dbReference>
<dbReference type="PANTHER" id="PTHR43190">
    <property type="entry name" value="N-ACETYL-D-GLUCOSAMINE KINASE"/>
    <property type="match status" value="1"/>
</dbReference>
<name>A0A7V0LUS9_UNCW3</name>
<dbReference type="SUPFAM" id="SSF53067">
    <property type="entry name" value="Actin-like ATPase domain"/>
    <property type="match status" value="2"/>
</dbReference>